<proteinExistence type="inferred from homology"/>
<dbReference type="EMBL" id="VBAI01000006">
    <property type="protein sequence ID" value="TMJ13516.1"/>
    <property type="molecule type" value="Genomic_DNA"/>
</dbReference>
<keyword evidence="2" id="KW-0472">Membrane</keyword>
<comment type="similarity">
    <text evidence="1">Belongs to the bacterial sugar transferase family.</text>
</comment>
<protein>
    <submittedName>
        <fullName evidence="5">Sugar transferase</fullName>
    </submittedName>
</protein>
<evidence type="ECO:0000313" key="4">
    <source>
        <dbReference type="EMBL" id="TMJ06140.1"/>
    </source>
</evidence>
<reference evidence="6 7" key="1">
    <citation type="journal article" date="2019" name="Nat. Microbiol.">
        <title>Mediterranean grassland soil C-N compound turnover is dependent on rainfall and depth, and is mediated by genomically divergent microorganisms.</title>
        <authorList>
            <person name="Diamond S."/>
            <person name="Andeer P.F."/>
            <person name="Li Z."/>
            <person name="Crits-Christoph A."/>
            <person name="Burstein D."/>
            <person name="Anantharaman K."/>
            <person name="Lane K.R."/>
            <person name="Thomas B.C."/>
            <person name="Pan C."/>
            <person name="Northen T.R."/>
            <person name="Banfield J.F."/>
        </authorList>
    </citation>
    <scope>NUCLEOTIDE SEQUENCE [LARGE SCALE GENOMIC DNA]</scope>
    <source>
        <strain evidence="5">NP_1</strain>
        <strain evidence="4">NP_2</strain>
    </source>
</reference>
<dbReference type="GO" id="GO:0016780">
    <property type="term" value="F:phosphotransferase activity, for other substituted phosphate groups"/>
    <property type="evidence" value="ECO:0007669"/>
    <property type="project" value="TreeGrafter"/>
</dbReference>
<keyword evidence="5" id="KW-0808">Transferase</keyword>
<dbReference type="Proteomes" id="UP000315217">
    <property type="component" value="Unassembled WGS sequence"/>
</dbReference>
<evidence type="ECO:0000256" key="2">
    <source>
        <dbReference type="SAM" id="Phobius"/>
    </source>
</evidence>
<evidence type="ECO:0000313" key="6">
    <source>
        <dbReference type="Proteomes" id="UP000315217"/>
    </source>
</evidence>
<evidence type="ECO:0000313" key="7">
    <source>
        <dbReference type="Proteomes" id="UP000318661"/>
    </source>
</evidence>
<comment type="caution">
    <text evidence="5">The sequence shown here is derived from an EMBL/GenBank/DDBJ whole genome shotgun (WGS) entry which is preliminary data.</text>
</comment>
<keyword evidence="2" id="KW-1133">Transmembrane helix</keyword>
<evidence type="ECO:0000256" key="1">
    <source>
        <dbReference type="ARBA" id="ARBA00006464"/>
    </source>
</evidence>
<dbReference type="InterPro" id="IPR003362">
    <property type="entry name" value="Bact_transf"/>
</dbReference>
<gene>
    <name evidence="5" type="ORF">E6G98_00240</name>
    <name evidence="4" type="ORF">E6G99_09210</name>
</gene>
<dbReference type="AlphaFoldDB" id="A0A537LZU1"/>
<dbReference type="PANTHER" id="PTHR30576:SF0">
    <property type="entry name" value="UNDECAPRENYL-PHOSPHATE N-ACETYLGALACTOSAMINYL 1-PHOSPHATE TRANSFERASE-RELATED"/>
    <property type="match status" value="1"/>
</dbReference>
<dbReference type="Pfam" id="PF02397">
    <property type="entry name" value="Bac_transf"/>
    <property type="match status" value="1"/>
</dbReference>
<feature type="transmembrane region" description="Helical" evidence="2">
    <location>
        <begin position="26"/>
        <end position="56"/>
    </location>
</feature>
<dbReference type="Proteomes" id="UP000318661">
    <property type="component" value="Unassembled WGS sequence"/>
</dbReference>
<evidence type="ECO:0000313" key="5">
    <source>
        <dbReference type="EMBL" id="TMJ13516.1"/>
    </source>
</evidence>
<name>A0A537LZU1_9BACT</name>
<keyword evidence="2" id="KW-0812">Transmembrane</keyword>
<sequence>MATSLTHQRSMARDTYLEADPPYKRVFDLCVVVGAHLLLLPVFLLLWVVIPLAIWLDDRGPVFYTQLRVGKGGKPFTVIKFRTMVRGADRVVRPWTLPGRDHVTRVGSLLRPMALDELPQVLNILRGEMSLVGPRAMPVEEYAVYQPRIPGFNRRFGVRPGLTGMAQVCARAIRNNHEKLVHDLEYVDHMSLWLDIRLLLLSVFNTVRRAWETPHACRTPRAAQPWHRAAPRAVALAGAGSADGSQDMARDPEPE</sequence>
<dbReference type="EMBL" id="VBAJ01000235">
    <property type="protein sequence ID" value="TMJ06140.1"/>
    <property type="molecule type" value="Genomic_DNA"/>
</dbReference>
<dbReference type="PANTHER" id="PTHR30576">
    <property type="entry name" value="COLANIC BIOSYNTHESIS UDP-GLUCOSE LIPID CARRIER TRANSFERASE"/>
    <property type="match status" value="1"/>
</dbReference>
<feature type="domain" description="Bacterial sugar transferase" evidence="3">
    <location>
        <begin position="24"/>
        <end position="206"/>
    </location>
</feature>
<accession>A0A537LZU1</accession>
<evidence type="ECO:0000259" key="3">
    <source>
        <dbReference type="Pfam" id="PF02397"/>
    </source>
</evidence>
<organism evidence="5 6">
    <name type="scientific">Candidatus Segetimicrobium genomatis</name>
    <dbReference type="NCBI Taxonomy" id="2569760"/>
    <lineage>
        <taxon>Bacteria</taxon>
        <taxon>Bacillati</taxon>
        <taxon>Candidatus Sysuimicrobiota</taxon>
        <taxon>Candidatus Sysuimicrobiia</taxon>
        <taxon>Candidatus Sysuimicrobiales</taxon>
        <taxon>Candidatus Segetimicrobiaceae</taxon>
        <taxon>Candidatus Segetimicrobium</taxon>
    </lineage>
</organism>